<sequence>MVAAIQPGAKLGPMVHIISFMANWPPWVFYGIHAMTPPHGLRPYAAVIGLLGQFSTSRTPRPSSSILGLGGPLQPLRPMGRGLRSISHGPRSVGHLGPFWPNPMRPKGASNLGPKARWVPNHNWAHLSHFLVIIPLDSKVTKNPMDTILAINPVGPNFGHGPP</sequence>
<dbReference type="Proteomes" id="UP000765509">
    <property type="component" value="Unassembled WGS sequence"/>
</dbReference>
<reference evidence="1" key="1">
    <citation type="submission" date="2021-03" db="EMBL/GenBank/DDBJ databases">
        <title>Draft genome sequence of rust myrtle Austropuccinia psidii MF-1, a brazilian biotype.</title>
        <authorList>
            <person name="Quecine M.C."/>
            <person name="Pachon D.M.R."/>
            <person name="Bonatelli M.L."/>
            <person name="Correr F.H."/>
            <person name="Franceschini L.M."/>
            <person name="Leite T.F."/>
            <person name="Margarido G.R.A."/>
            <person name="Almeida C.A."/>
            <person name="Ferrarezi J.A."/>
            <person name="Labate C.A."/>
        </authorList>
    </citation>
    <scope>NUCLEOTIDE SEQUENCE</scope>
    <source>
        <strain evidence="1">MF-1</strain>
    </source>
</reference>
<evidence type="ECO:0000313" key="1">
    <source>
        <dbReference type="EMBL" id="MBW0576714.1"/>
    </source>
</evidence>
<dbReference type="AlphaFoldDB" id="A0A9Q3KBF9"/>
<accession>A0A9Q3KBF9</accession>
<keyword evidence="2" id="KW-1185">Reference proteome</keyword>
<comment type="caution">
    <text evidence="1">The sequence shown here is derived from an EMBL/GenBank/DDBJ whole genome shotgun (WGS) entry which is preliminary data.</text>
</comment>
<dbReference type="EMBL" id="AVOT02099013">
    <property type="protein sequence ID" value="MBW0576714.1"/>
    <property type="molecule type" value="Genomic_DNA"/>
</dbReference>
<organism evidence="1 2">
    <name type="scientific">Austropuccinia psidii MF-1</name>
    <dbReference type="NCBI Taxonomy" id="1389203"/>
    <lineage>
        <taxon>Eukaryota</taxon>
        <taxon>Fungi</taxon>
        <taxon>Dikarya</taxon>
        <taxon>Basidiomycota</taxon>
        <taxon>Pucciniomycotina</taxon>
        <taxon>Pucciniomycetes</taxon>
        <taxon>Pucciniales</taxon>
        <taxon>Sphaerophragmiaceae</taxon>
        <taxon>Austropuccinia</taxon>
    </lineage>
</organism>
<proteinExistence type="predicted"/>
<evidence type="ECO:0000313" key="2">
    <source>
        <dbReference type="Proteomes" id="UP000765509"/>
    </source>
</evidence>
<gene>
    <name evidence="1" type="ORF">O181_116429</name>
</gene>
<protein>
    <submittedName>
        <fullName evidence="1">Uncharacterized protein</fullName>
    </submittedName>
</protein>
<name>A0A9Q3KBF9_9BASI</name>